<name>A0A935W542_9PROT</name>
<evidence type="ECO:0000313" key="3">
    <source>
        <dbReference type="Proteomes" id="UP000706151"/>
    </source>
</evidence>
<dbReference type="EMBL" id="JADJOT010000009">
    <property type="protein sequence ID" value="MBK7954553.1"/>
    <property type="molecule type" value="Genomic_DNA"/>
</dbReference>
<feature type="signal peptide" evidence="1">
    <location>
        <begin position="1"/>
        <end position="21"/>
    </location>
</feature>
<reference evidence="2 3" key="1">
    <citation type="submission" date="2020-10" db="EMBL/GenBank/DDBJ databases">
        <title>Connecting structure to function with the recovery of over 1000 high-quality activated sludge metagenome-assembled genomes encoding full-length rRNA genes using long-read sequencing.</title>
        <authorList>
            <person name="Singleton C.M."/>
            <person name="Petriglieri F."/>
            <person name="Kristensen J.M."/>
            <person name="Kirkegaard R.H."/>
            <person name="Michaelsen T.Y."/>
            <person name="Andersen M.H."/>
            <person name="Karst S.M."/>
            <person name="Dueholm M.S."/>
            <person name="Nielsen P.H."/>
            <person name="Albertsen M."/>
        </authorList>
    </citation>
    <scope>NUCLEOTIDE SEQUENCE [LARGE SCALE GENOMIC DNA]</scope>
    <source>
        <strain evidence="2">Fred_18-Q3-R57-64_BAT3C.720</strain>
    </source>
</reference>
<dbReference type="AlphaFoldDB" id="A0A935W542"/>
<proteinExistence type="predicted"/>
<protein>
    <recommendedName>
        <fullName evidence="4">Lipoprotein</fullName>
    </recommendedName>
</protein>
<evidence type="ECO:0000256" key="1">
    <source>
        <dbReference type="SAM" id="SignalP"/>
    </source>
</evidence>
<keyword evidence="1" id="KW-0732">Signal</keyword>
<evidence type="ECO:0000313" key="2">
    <source>
        <dbReference type="EMBL" id="MBK7954553.1"/>
    </source>
</evidence>
<dbReference type="PROSITE" id="PS51257">
    <property type="entry name" value="PROKAR_LIPOPROTEIN"/>
    <property type="match status" value="1"/>
</dbReference>
<comment type="caution">
    <text evidence="2">The sequence shown here is derived from an EMBL/GenBank/DDBJ whole genome shotgun (WGS) entry which is preliminary data.</text>
</comment>
<feature type="chain" id="PRO_5037956270" description="Lipoprotein" evidence="1">
    <location>
        <begin position="22"/>
        <end position="138"/>
    </location>
</feature>
<accession>A0A935W542</accession>
<organism evidence="2 3">
    <name type="scientific">Candidatus Accumulibacter affinis</name>
    <dbReference type="NCBI Taxonomy" id="2954384"/>
    <lineage>
        <taxon>Bacteria</taxon>
        <taxon>Pseudomonadati</taxon>
        <taxon>Pseudomonadota</taxon>
        <taxon>Betaproteobacteria</taxon>
        <taxon>Candidatus Accumulibacter</taxon>
    </lineage>
</organism>
<gene>
    <name evidence="2" type="ORF">IPK02_11670</name>
</gene>
<sequence length="138" mass="15398">MKIVNAIFAVLVSALSCSAYARHPEPLVNYPAIPAVASSGVALTAEQLCQIVREVAEQKKWLVKVQPDGKLLASLSWESEKHAIVVEVTCSPASYSVIYRDSVNMKFSNRDGQPEIHPYYNRFVKEMNDAVRVRLMAF</sequence>
<dbReference type="Proteomes" id="UP000706151">
    <property type="component" value="Unassembled WGS sequence"/>
</dbReference>
<evidence type="ECO:0008006" key="4">
    <source>
        <dbReference type="Google" id="ProtNLM"/>
    </source>
</evidence>